<dbReference type="Gene3D" id="3.40.50.1010">
    <property type="entry name" value="5'-nuclease"/>
    <property type="match status" value="1"/>
</dbReference>
<dbReference type="SUPFAM" id="SSF88723">
    <property type="entry name" value="PIN domain-like"/>
    <property type="match status" value="1"/>
</dbReference>
<dbReference type="EMBL" id="LVXZ01000126">
    <property type="protein sequence ID" value="OAP89781.1"/>
    <property type="molecule type" value="Genomic_DNA"/>
</dbReference>
<dbReference type="Pfam" id="PF01850">
    <property type="entry name" value="PIN"/>
    <property type="match status" value="1"/>
</dbReference>
<evidence type="ECO:0000259" key="1">
    <source>
        <dbReference type="Pfam" id="PF01850"/>
    </source>
</evidence>
<gene>
    <name evidence="2" type="ORF">A4H96_10060</name>
</gene>
<accession>A0A179BF74</accession>
<evidence type="ECO:0000313" key="3">
    <source>
        <dbReference type="Proteomes" id="UP000078302"/>
    </source>
</evidence>
<dbReference type="InterPro" id="IPR029060">
    <property type="entry name" value="PIN-like_dom_sf"/>
</dbReference>
<reference evidence="2 3" key="1">
    <citation type="submission" date="2016-04" db="EMBL/GenBank/DDBJ databases">
        <title>Acidithiobacillus ferrooxidans genome sequencing and assembly.</title>
        <authorList>
            <person name="Zhou Z."/>
        </authorList>
    </citation>
    <scope>NUCLEOTIDE SEQUENCE [LARGE SCALE GENOMIC DNA]</scope>
    <source>
        <strain evidence="2 3">BY0502</strain>
    </source>
</reference>
<dbReference type="CDD" id="cd09874">
    <property type="entry name" value="PIN_MT3492-like"/>
    <property type="match status" value="1"/>
</dbReference>
<dbReference type="OrthoDB" id="7204339at2"/>
<comment type="caution">
    <text evidence="2">The sequence shown here is derived from an EMBL/GenBank/DDBJ whole genome shotgun (WGS) entry which is preliminary data.</text>
</comment>
<feature type="domain" description="PIN" evidence="1">
    <location>
        <begin position="2"/>
        <end position="130"/>
    </location>
</feature>
<sequence>MVYLDTSFIAPLFIAEESSDAVESHLRHLDGALATSDWTRVEFASLLARRVRMKELDIAQADAIREAFEVTLLSSFQMLALSSADCAVAVQLLHDPATGLRAGDALHLGIIHNHRRPRLLSLDQGMVKAAQLLDFPASTGITIER</sequence>
<name>A0A179BF74_ACIFR</name>
<proteinExistence type="predicted"/>
<keyword evidence="3" id="KW-1185">Reference proteome</keyword>
<protein>
    <submittedName>
        <fullName evidence="2">Pilus assembly protein</fullName>
    </submittedName>
</protein>
<organism evidence="2 3">
    <name type="scientific">Acidithiobacillus ferrooxidans</name>
    <name type="common">Thiobacillus ferrooxidans</name>
    <dbReference type="NCBI Taxonomy" id="920"/>
    <lineage>
        <taxon>Bacteria</taxon>
        <taxon>Pseudomonadati</taxon>
        <taxon>Pseudomonadota</taxon>
        <taxon>Acidithiobacillia</taxon>
        <taxon>Acidithiobacillales</taxon>
        <taxon>Acidithiobacillaceae</taxon>
        <taxon>Acidithiobacillus</taxon>
    </lineage>
</organism>
<dbReference type="RefSeq" id="WP_064219470.1">
    <property type="nucleotide sequence ID" value="NZ_LVXZ01000126.1"/>
</dbReference>
<dbReference type="AlphaFoldDB" id="A0A179BF74"/>
<dbReference type="InterPro" id="IPR002716">
    <property type="entry name" value="PIN_dom"/>
</dbReference>
<evidence type="ECO:0000313" key="2">
    <source>
        <dbReference type="EMBL" id="OAP89781.1"/>
    </source>
</evidence>
<dbReference type="Proteomes" id="UP000078302">
    <property type="component" value="Unassembled WGS sequence"/>
</dbReference>